<organism evidence="1 2">
    <name type="scientific">Mycena citricolor</name>
    <dbReference type="NCBI Taxonomy" id="2018698"/>
    <lineage>
        <taxon>Eukaryota</taxon>
        <taxon>Fungi</taxon>
        <taxon>Dikarya</taxon>
        <taxon>Basidiomycota</taxon>
        <taxon>Agaricomycotina</taxon>
        <taxon>Agaricomycetes</taxon>
        <taxon>Agaricomycetidae</taxon>
        <taxon>Agaricales</taxon>
        <taxon>Marasmiineae</taxon>
        <taxon>Mycenaceae</taxon>
        <taxon>Mycena</taxon>
    </lineage>
</organism>
<comment type="caution">
    <text evidence="1">The sequence shown here is derived from an EMBL/GenBank/DDBJ whole genome shotgun (WGS) entry which is preliminary data.</text>
</comment>
<evidence type="ECO:0000313" key="1">
    <source>
        <dbReference type="EMBL" id="CAK5278365.1"/>
    </source>
</evidence>
<proteinExistence type="predicted"/>
<evidence type="ECO:0008006" key="3">
    <source>
        <dbReference type="Google" id="ProtNLM"/>
    </source>
</evidence>
<evidence type="ECO:0000313" key="2">
    <source>
        <dbReference type="Proteomes" id="UP001295794"/>
    </source>
</evidence>
<reference evidence="1" key="1">
    <citation type="submission" date="2023-11" db="EMBL/GenBank/DDBJ databases">
        <authorList>
            <person name="De Vega J J."/>
            <person name="De Vega J J."/>
        </authorList>
    </citation>
    <scope>NUCLEOTIDE SEQUENCE</scope>
</reference>
<dbReference type="AlphaFoldDB" id="A0AAD2K4I2"/>
<dbReference type="Proteomes" id="UP001295794">
    <property type="component" value="Unassembled WGS sequence"/>
</dbReference>
<accession>A0AAD2K4I2</accession>
<name>A0AAD2K4I2_9AGAR</name>
<gene>
    <name evidence="1" type="ORF">MYCIT1_LOCUS27674</name>
</gene>
<dbReference type="CDD" id="cd19757">
    <property type="entry name" value="Bbox1"/>
    <property type="match status" value="1"/>
</dbReference>
<protein>
    <recommendedName>
        <fullName evidence="3">Vacuolar protein sorting-associated protein 13 second N-terminal domain-containing protein</fullName>
    </recommendedName>
</protein>
<keyword evidence="2" id="KW-1185">Reference proteome</keyword>
<sequence>MLLKKFGTKSQLLAKRICNSSNRASSSLIEPYGAVLGSVSELGEIEKRLNTFADGIPALMRVLDEVAKLHPFIEIAVVAFKAVWALEQKRTDNDRKISLLHMEMKDMMSVLTQYVGRSPVKAWDLQTVRLKSVKDVDKVAQDGSTTIRSKIQSIIKATADDIKACANVKVLQGPVWEGRLAAFVGIFAQRRADFKMAFLIHNTLSLDAMIEYRTKESVLMRDIDEKMSKILGRLISPEQKEMTQMIEKKGGRSVMTDDNALKELGKLETKMLAAQGGSPSHGGKAVQTLDLNELKQELHTDPQKAMDQNITVFTMKFEMQKRQIIDELKGVVEREGDRVITAVTAGPHDKIIDPNVYMIWKEMGWRRSVKTRHFVAALLDHFQNRTDHTTTEQKDTHDMQINQEDTWALECLKWVFFRWRVVYGSHNFSISRVQAISEEIDDDSSGFITVAEANAFTNSRPLHWSLPCWIAYWAIGQHLTMQFYAERIRHLVADMFRLVPSILFANKHRMDNYLHAIYRLVWTLVSSLNKCGFRNTSQFESHRETEQERLRTNLEGVDYQFVRSFIFPLVYLLIERHLEILRLCQTMIINEEELSAAAQALRWPFYALYQRLEQLRSTCSQQRAEPNLYLKTFAFGSYQYFNDESLYWNSKNVLETEFEEEYDVPHHGGMVVSKGILKDIKNKEDLDRGAYELPLPSVSGPEEAMMPGFENLFSSAWHGFLYDSRASQSPSSEMISLALEPAISEDKIQGFKASGRALWGSFIVSGKCHPSTFSLTFKYSSSNESNEMENKHFSGTWDPAAEMLSGTQGPEEDASTHSALFVFRRFSLEHTCFMPSPGELEESRPRALWKFAINAVHDDIRRGRWAWSHFRRRRDRRLRFIELYIRSRRRPWKSERSLSDAHRAEFAQLKMMTLADSIFYHSLAGRINCSMEQYNYSCDGCGGDIIWARVICLECQMKDTWNTVDFHDSVDCMAERVLRDDMQEPHLPEHDLLKVRRHLHYRQIGKTFREAKLAMSSARKRLSEQGEQHVCQICQSPITEPPCWFCVQCEGLICCACDDKGTNTLQGHAYYQHDLVRVVEKVASRKKLTMEERLVSVEKRLQELLLAVGRIESGSSVMH</sequence>
<dbReference type="EMBL" id="CAVNYO010000421">
    <property type="protein sequence ID" value="CAK5278365.1"/>
    <property type="molecule type" value="Genomic_DNA"/>
</dbReference>